<evidence type="ECO:0000256" key="3">
    <source>
        <dbReference type="ARBA" id="ARBA00005119"/>
    </source>
</evidence>
<evidence type="ECO:0000256" key="6">
    <source>
        <dbReference type="ARBA" id="ARBA00012487"/>
    </source>
</evidence>
<proteinExistence type="inferred from homology"/>
<comment type="pathway">
    <text evidence="3 16 17">Phospholipid metabolism; CDP-diacylglycerol biosynthesis; CDP-diacylglycerol from sn-glycerol 3-phosphate: step 3/3.</text>
</comment>
<dbReference type="PANTHER" id="PTHR13773">
    <property type="entry name" value="PHOSPHATIDATE CYTIDYLYLTRANSFERASE"/>
    <property type="match status" value="1"/>
</dbReference>
<dbReference type="PANTHER" id="PTHR13773:SF8">
    <property type="entry name" value="PHOSPHATIDATE CYTIDYLYLTRANSFERASE, PHOTORECEPTOR-SPECIFIC"/>
    <property type="match status" value="1"/>
</dbReference>
<evidence type="ECO:0000256" key="4">
    <source>
        <dbReference type="ARBA" id="ARBA00005189"/>
    </source>
</evidence>
<dbReference type="UniPathway" id="UPA00557">
    <property type="reaction ID" value="UER00614"/>
</dbReference>
<evidence type="ECO:0000256" key="1">
    <source>
        <dbReference type="ARBA" id="ARBA00001698"/>
    </source>
</evidence>
<keyword evidence="9 16" id="KW-0812">Transmembrane</keyword>
<evidence type="ECO:0000256" key="13">
    <source>
        <dbReference type="ARBA" id="ARBA00023136"/>
    </source>
</evidence>
<evidence type="ECO:0000256" key="7">
    <source>
        <dbReference type="ARBA" id="ARBA00022516"/>
    </source>
</evidence>
<feature type="transmembrane region" description="Helical" evidence="16">
    <location>
        <begin position="93"/>
        <end position="122"/>
    </location>
</feature>
<comment type="pathway">
    <text evidence="4">Lipid metabolism.</text>
</comment>
<sequence>MHEKKKWELEANIYAEDILYEYTSADCITKYILHLFYTLYLMARRKAKTTTAEQPKHNKNEPKKLEEEAVTLLAAEVPNKKWRNWWIRTITTLIMISMFFIVLASGYIWSIIMVMIITVLVYREVIQIASTKGNLRWYKTLSWYYLIAAEYFLSGESIIYYFKEIVMVDAFLLPFATHHRFISFTLYVIGFVLFVTNLKKGHYRQQMSQFGWTHMAIFLIVFQAHFIVDNILEGLIWFVMPAALVVCNDTFAYICGFFWGKTPLIQLSPKKTVEGFIGGLVFTLIFGFLITTVLIRFDYMICPVQDLGASAWSDISCEPKNPVFTAAPWHLPPIIRYVVKYLLFTDVSEIYIAPIQLHTLVMACFASLIAPFGGFFASAVKRAFKIKDFGQSIPGHGGLTDRMDCQFLMGLFAYMYYHSFIKMYNVSVGTILALVINNLTPKEQLELLERLQTYIENQGQLSSQIDSVISKAQTLLTGVQ</sequence>
<evidence type="ECO:0000256" key="11">
    <source>
        <dbReference type="ARBA" id="ARBA00022989"/>
    </source>
</evidence>
<keyword evidence="19" id="KW-1185">Reference proteome</keyword>
<comment type="catalytic activity">
    <reaction evidence="1 16 17">
        <text>a 1,2-diacyl-sn-glycero-3-phosphate + CTP + H(+) = a CDP-1,2-diacyl-sn-glycerol + diphosphate</text>
        <dbReference type="Rhea" id="RHEA:16229"/>
        <dbReference type="ChEBI" id="CHEBI:15378"/>
        <dbReference type="ChEBI" id="CHEBI:33019"/>
        <dbReference type="ChEBI" id="CHEBI:37563"/>
        <dbReference type="ChEBI" id="CHEBI:58332"/>
        <dbReference type="ChEBI" id="CHEBI:58608"/>
        <dbReference type="EC" id="2.7.7.41"/>
    </reaction>
</comment>
<dbReference type="GO" id="GO:0004605">
    <property type="term" value="F:phosphatidate cytidylyltransferase activity"/>
    <property type="evidence" value="ECO:0007669"/>
    <property type="project" value="UniProtKB-UniRule"/>
</dbReference>
<evidence type="ECO:0000256" key="14">
    <source>
        <dbReference type="ARBA" id="ARBA00023209"/>
    </source>
</evidence>
<comment type="similarity">
    <text evidence="5 16 17">Belongs to the CDS family.</text>
</comment>
<feature type="transmembrane region" description="Helical" evidence="16">
    <location>
        <begin position="181"/>
        <end position="198"/>
    </location>
</feature>
<evidence type="ECO:0000256" key="16">
    <source>
        <dbReference type="PIRNR" id="PIRNR018269"/>
    </source>
</evidence>
<evidence type="ECO:0000313" key="18">
    <source>
        <dbReference type="EMBL" id="RCH91755.1"/>
    </source>
</evidence>
<comment type="subcellular location">
    <subcellularLocation>
        <location evidence="2">Membrane</location>
        <topology evidence="2">Multi-pass membrane protein</topology>
    </subcellularLocation>
</comment>
<accession>A0A367JPE9</accession>
<name>A0A367JPE9_RHIAZ</name>
<keyword evidence="11 16" id="KW-1133">Transmembrane helix</keyword>
<feature type="transmembrane region" description="Helical" evidence="16">
    <location>
        <begin position="272"/>
        <end position="295"/>
    </location>
</feature>
<evidence type="ECO:0000256" key="17">
    <source>
        <dbReference type="RuleBase" id="RU003938"/>
    </source>
</evidence>
<keyword evidence="8 16" id="KW-0808">Transferase</keyword>
<dbReference type="InterPro" id="IPR000374">
    <property type="entry name" value="PC_trans"/>
</dbReference>
<dbReference type="PIRSF" id="PIRSF018269">
    <property type="entry name" value="PC_trans_euk"/>
    <property type="match status" value="1"/>
</dbReference>
<evidence type="ECO:0000256" key="8">
    <source>
        <dbReference type="ARBA" id="ARBA00022679"/>
    </source>
</evidence>
<dbReference type="Proteomes" id="UP000252139">
    <property type="component" value="Unassembled WGS sequence"/>
</dbReference>
<reference evidence="18 19" key="1">
    <citation type="journal article" date="2018" name="G3 (Bethesda)">
        <title>Phylogenetic and Phylogenomic Definition of Rhizopus Species.</title>
        <authorList>
            <person name="Gryganskyi A.P."/>
            <person name="Golan J."/>
            <person name="Dolatabadi S."/>
            <person name="Mondo S."/>
            <person name="Robb S."/>
            <person name="Idnurm A."/>
            <person name="Muszewska A."/>
            <person name="Steczkiewicz K."/>
            <person name="Masonjones S."/>
            <person name="Liao H.L."/>
            <person name="Gajdeczka M.T."/>
            <person name="Anike F."/>
            <person name="Vuek A."/>
            <person name="Anishchenko I.M."/>
            <person name="Voigt K."/>
            <person name="de Hoog G.S."/>
            <person name="Smith M.E."/>
            <person name="Heitman J."/>
            <person name="Vilgalys R."/>
            <person name="Stajich J.E."/>
        </authorList>
    </citation>
    <scope>NUCLEOTIDE SEQUENCE [LARGE SCALE GENOMIC DNA]</scope>
    <source>
        <strain evidence="18 19">CBS 357.93</strain>
    </source>
</reference>
<keyword evidence="10 16" id="KW-0548">Nucleotidyltransferase</keyword>
<protein>
    <recommendedName>
        <fullName evidence="6 16">Phosphatidate cytidylyltransferase</fullName>
        <ecNumber evidence="6 16">2.7.7.41</ecNumber>
    </recommendedName>
</protein>
<comment type="caution">
    <text evidence="18">The sequence shown here is derived from an EMBL/GenBank/DDBJ whole genome shotgun (WGS) entry which is preliminary data.</text>
</comment>
<feature type="transmembrane region" description="Helical" evidence="16">
    <location>
        <begin position="234"/>
        <end position="260"/>
    </location>
</feature>
<keyword evidence="12 16" id="KW-0443">Lipid metabolism</keyword>
<dbReference type="STRING" id="86630.A0A367JPE9"/>
<gene>
    <name evidence="18" type="ORF">CU097_010350</name>
</gene>
<dbReference type="GO" id="GO:0016024">
    <property type="term" value="P:CDP-diacylglycerol biosynthetic process"/>
    <property type="evidence" value="ECO:0007669"/>
    <property type="project" value="UniProtKB-UniRule"/>
</dbReference>
<dbReference type="EC" id="2.7.7.41" evidence="6 16"/>
<feature type="transmembrane region" description="Helical" evidence="16">
    <location>
        <begin position="210"/>
        <end position="228"/>
    </location>
</feature>
<dbReference type="GO" id="GO:0005789">
    <property type="term" value="C:endoplasmic reticulum membrane"/>
    <property type="evidence" value="ECO:0007669"/>
    <property type="project" value="TreeGrafter"/>
</dbReference>
<evidence type="ECO:0000256" key="5">
    <source>
        <dbReference type="ARBA" id="ARBA00010185"/>
    </source>
</evidence>
<keyword evidence="7 16" id="KW-0444">Lipid biosynthesis</keyword>
<feature type="transmembrane region" description="Helical" evidence="16">
    <location>
        <begin position="350"/>
        <end position="377"/>
    </location>
</feature>
<evidence type="ECO:0000313" key="19">
    <source>
        <dbReference type="Proteomes" id="UP000252139"/>
    </source>
</evidence>
<organism evidence="18 19">
    <name type="scientific">Rhizopus azygosporus</name>
    <name type="common">Rhizopus microsporus var. azygosporus</name>
    <dbReference type="NCBI Taxonomy" id="86630"/>
    <lineage>
        <taxon>Eukaryota</taxon>
        <taxon>Fungi</taxon>
        <taxon>Fungi incertae sedis</taxon>
        <taxon>Mucoromycota</taxon>
        <taxon>Mucoromycotina</taxon>
        <taxon>Mucoromycetes</taxon>
        <taxon>Mucorales</taxon>
        <taxon>Mucorineae</taxon>
        <taxon>Rhizopodaceae</taxon>
        <taxon>Rhizopus</taxon>
    </lineage>
</organism>
<evidence type="ECO:0000256" key="2">
    <source>
        <dbReference type="ARBA" id="ARBA00004141"/>
    </source>
</evidence>
<dbReference type="PROSITE" id="PS01315">
    <property type="entry name" value="CDS"/>
    <property type="match status" value="1"/>
</dbReference>
<evidence type="ECO:0000256" key="9">
    <source>
        <dbReference type="ARBA" id="ARBA00022692"/>
    </source>
</evidence>
<feature type="transmembrane region" description="Helical" evidence="16">
    <location>
        <begin position="143"/>
        <end position="161"/>
    </location>
</feature>
<keyword evidence="14 16" id="KW-0594">Phospholipid biosynthesis</keyword>
<evidence type="ECO:0000256" key="12">
    <source>
        <dbReference type="ARBA" id="ARBA00023098"/>
    </source>
</evidence>
<evidence type="ECO:0000256" key="10">
    <source>
        <dbReference type="ARBA" id="ARBA00022695"/>
    </source>
</evidence>
<keyword evidence="13 16" id="KW-0472">Membrane</keyword>
<dbReference type="InterPro" id="IPR016720">
    <property type="entry name" value="PC_Trfase_euk"/>
</dbReference>
<dbReference type="EMBL" id="PJQL01000925">
    <property type="protein sequence ID" value="RCH91755.1"/>
    <property type="molecule type" value="Genomic_DNA"/>
</dbReference>
<keyword evidence="15 16" id="KW-1208">Phospholipid metabolism</keyword>
<dbReference type="AlphaFoldDB" id="A0A367JPE9"/>
<dbReference type="OrthoDB" id="10260889at2759"/>
<dbReference type="Pfam" id="PF01148">
    <property type="entry name" value="CTP_transf_1"/>
    <property type="match status" value="1"/>
</dbReference>
<evidence type="ECO:0000256" key="15">
    <source>
        <dbReference type="ARBA" id="ARBA00023264"/>
    </source>
</evidence>